<evidence type="ECO:0000313" key="1">
    <source>
        <dbReference type="EMBL" id="PNR60955.1"/>
    </source>
</evidence>
<accession>A0A2K1L4J7</accession>
<dbReference type="InParanoid" id="A0A2K1L4J7"/>
<dbReference type="EMBL" id="ABEU02000002">
    <property type="protein sequence ID" value="PNR60955.1"/>
    <property type="molecule type" value="Genomic_DNA"/>
</dbReference>
<dbReference type="Gramene" id="Pp3c2_37480V3.1">
    <property type="protein sequence ID" value="Pp3c2_37480V3.1"/>
    <property type="gene ID" value="Pp3c2_37480"/>
</dbReference>
<organism evidence="1">
    <name type="scientific">Physcomitrium patens</name>
    <name type="common">Spreading-leaved earth moss</name>
    <name type="synonym">Physcomitrella patens</name>
    <dbReference type="NCBI Taxonomy" id="3218"/>
    <lineage>
        <taxon>Eukaryota</taxon>
        <taxon>Viridiplantae</taxon>
        <taxon>Streptophyta</taxon>
        <taxon>Embryophyta</taxon>
        <taxon>Bryophyta</taxon>
        <taxon>Bryophytina</taxon>
        <taxon>Bryopsida</taxon>
        <taxon>Funariidae</taxon>
        <taxon>Funariales</taxon>
        <taxon>Funariaceae</taxon>
        <taxon>Physcomitrium</taxon>
    </lineage>
</organism>
<gene>
    <name evidence="1" type="ORF">PHYPA_003748</name>
</gene>
<dbReference type="EnsemblPlants" id="Pp3c2_37480V3.1">
    <property type="protein sequence ID" value="Pp3c2_37480V3.1"/>
    <property type="gene ID" value="Pp3c2_37480"/>
</dbReference>
<evidence type="ECO:0000313" key="3">
    <source>
        <dbReference type="Proteomes" id="UP000006727"/>
    </source>
</evidence>
<dbReference type="AlphaFoldDB" id="A0A2K1L4J7"/>
<dbReference type="Proteomes" id="UP000006727">
    <property type="component" value="Chromosome 2"/>
</dbReference>
<reference evidence="1 3" key="1">
    <citation type="journal article" date="2008" name="Science">
        <title>The Physcomitrella genome reveals evolutionary insights into the conquest of land by plants.</title>
        <authorList>
            <person name="Rensing S."/>
            <person name="Lang D."/>
            <person name="Zimmer A."/>
            <person name="Terry A."/>
            <person name="Salamov A."/>
            <person name="Shapiro H."/>
            <person name="Nishiyama T."/>
            <person name="Perroud P.-F."/>
            <person name="Lindquist E."/>
            <person name="Kamisugi Y."/>
            <person name="Tanahashi T."/>
            <person name="Sakakibara K."/>
            <person name="Fujita T."/>
            <person name="Oishi K."/>
            <person name="Shin-I T."/>
            <person name="Kuroki Y."/>
            <person name="Toyoda A."/>
            <person name="Suzuki Y."/>
            <person name="Hashimoto A."/>
            <person name="Yamaguchi K."/>
            <person name="Sugano A."/>
            <person name="Kohara Y."/>
            <person name="Fujiyama A."/>
            <person name="Anterola A."/>
            <person name="Aoki S."/>
            <person name="Ashton N."/>
            <person name="Barbazuk W.B."/>
            <person name="Barker E."/>
            <person name="Bennetzen J."/>
            <person name="Bezanilla M."/>
            <person name="Blankenship R."/>
            <person name="Cho S.H."/>
            <person name="Dutcher S."/>
            <person name="Estelle M."/>
            <person name="Fawcett J.A."/>
            <person name="Gundlach H."/>
            <person name="Hanada K."/>
            <person name="Heyl A."/>
            <person name="Hicks K.A."/>
            <person name="Hugh J."/>
            <person name="Lohr M."/>
            <person name="Mayer K."/>
            <person name="Melkozernov A."/>
            <person name="Murata T."/>
            <person name="Nelson D."/>
            <person name="Pils B."/>
            <person name="Prigge M."/>
            <person name="Reiss B."/>
            <person name="Renner T."/>
            <person name="Rombauts S."/>
            <person name="Rushton P."/>
            <person name="Sanderfoot A."/>
            <person name="Schween G."/>
            <person name="Shiu S.-H."/>
            <person name="Stueber K."/>
            <person name="Theodoulou F.L."/>
            <person name="Tu H."/>
            <person name="Van de Peer Y."/>
            <person name="Verrier P.J."/>
            <person name="Waters E."/>
            <person name="Wood A."/>
            <person name="Yang L."/>
            <person name="Cove D."/>
            <person name="Cuming A."/>
            <person name="Hasebe M."/>
            <person name="Lucas S."/>
            <person name="Mishler D.B."/>
            <person name="Reski R."/>
            <person name="Grigoriev I."/>
            <person name="Quatrano R.S."/>
            <person name="Boore J.L."/>
        </authorList>
    </citation>
    <scope>NUCLEOTIDE SEQUENCE [LARGE SCALE GENOMIC DNA]</scope>
    <source>
        <strain evidence="2 3">cv. Gransden 2004</strain>
    </source>
</reference>
<proteinExistence type="predicted"/>
<evidence type="ECO:0008006" key="4">
    <source>
        <dbReference type="Google" id="ProtNLM"/>
    </source>
</evidence>
<name>A0A2K1L4J7_PHYPA</name>
<keyword evidence="3" id="KW-1185">Reference proteome</keyword>
<evidence type="ECO:0000313" key="2">
    <source>
        <dbReference type="EnsemblPlants" id="Pp3c2_37480V3.1"/>
    </source>
</evidence>
<protein>
    <recommendedName>
        <fullName evidence="4">Reverse transcriptase Ty1/copia-type domain-containing protein</fullName>
    </recommendedName>
</protein>
<reference evidence="1 3" key="2">
    <citation type="journal article" date="2018" name="Plant J.">
        <title>The Physcomitrella patens chromosome-scale assembly reveals moss genome structure and evolution.</title>
        <authorList>
            <person name="Lang D."/>
            <person name="Ullrich K.K."/>
            <person name="Murat F."/>
            <person name="Fuchs J."/>
            <person name="Jenkins J."/>
            <person name="Haas F.B."/>
            <person name="Piednoel M."/>
            <person name="Gundlach H."/>
            <person name="Van Bel M."/>
            <person name="Meyberg R."/>
            <person name="Vives C."/>
            <person name="Morata J."/>
            <person name="Symeonidi A."/>
            <person name="Hiss M."/>
            <person name="Muchero W."/>
            <person name="Kamisugi Y."/>
            <person name="Saleh O."/>
            <person name="Blanc G."/>
            <person name="Decker E.L."/>
            <person name="van Gessel N."/>
            <person name="Grimwood J."/>
            <person name="Hayes R.D."/>
            <person name="Graham S.W."/>
            <person name="Gunter L.E."/>
            <person name="McDaniel S.F."/>
            <person name="Hoernstein S.N.W."/>
            <person name="Larsson A."/>
            <person name="Li F.W."/>
            <person name="Perroud P.F."/>
            <person name="Phillips J."/>
            <person name="Ranjan P."/>
            <person name="Rokshar D.S."/>
            <person name="Rothfels C.J."/>
            <person name="Schneider L."/>
            <person name="Shu S."/>
            <person name="Stevenson D.W."/>
            <person name="Thummler F."/>
            <person name="Tillich M."/>
            <person name="Villarreal Aguilar J.C."/>
            <person name="Widiez T."/>
            <person name="Wong G.K."/>
            <person name="Wymore A."/>
            <person name="Zhang Y."/>
            <person name="Zimmer A.D."/>
            <person name="Quatrano R.S."/>
            <person name="Mayer K.F.X."/>
            <person name="Goodstein D."/>
            <person name="Casacuberta J.M."/>
            <person name="Vandepoele K."/>
            <person name="Reski R."/>
            <person name="Cuming A.C."/>
            <person name="Tuskan G.A."/>
            <person name="Maumus F."/>
            <person name="Salse J."/>
            <person name="Schmutz J."/>
            <person name="Rensing S.A."/>
        </authorList>
    </citation>
    <scope>NUCLEOTIDE SEQUENCE [LARGE SCALE GENOMIC DNA]</scope>
    <source>
        <strain evidence="2 3">cv. Gransden 2004</strain>
    </source>
</reference>
<reference evidence="2" key="3">
    <citation type="submission" date="2020-12" db="UniProtKB">
        <authorList>
            <consortium name="EnsemblPlants"/>
        </authorList>
    </citation>
    <scope>IDENTIFICATION</scope>
</reference>
<sequence>MLKLCLLTFYIGIEFNLILYARKKYFELQYHYIKERIKDDNIKITYIHTNKQQANIFTKPLEKVYF</sequence>